<gene>
    <name evidence="1" type="ORF">LOTGIDRAFT_156853</name>
</gene>
<organism evidence="1 2">
    <name type="scientific">Lottia gigantea</name>
    <name type="common">Giant owl limpet</name>
    <dbReference type="NCBI Taxonomy" id="225164"/>
    <lineage>
        <taxon>Eukaryota</taxon>
        <taxon>Metazoa</taxon>
        <taxon>Spiralia</taxon>
        <taxon>Lophotrochozoa</taxon>
        <taxon>Mollusca</taxon>
        <taxon>Gastropoda</taxon>
        <taxon>Patellogastropoda</taxon>
        <taxon>Lottioidea</taxon>
        <taxon>Lottiidae</taxon>
        <taxon>Lottia</taxon>
    </lineage>
</organism>
<dbReference type="HOGENOM" id="CLU_2212906_0_0_1"/>
<reference evidence="1 2" key="1">
    <citation type="journal article" date="2013" name="Nature">
        <title>Insights into bilaterian evolution from three spiralian genomes.</title>
        <authorList>
            <person name="Simakov O."/>
            <person name="Marletaz F."/>
            <person name="Cho S.J."/>
            <person name="Edsinger-Gonzales E."/>
            <person name="Havlak P."/>
            <person name="Hellsten U."/>
            <person name="Kuo D.H."/>
            <person name="Larsson T."/>
            <person name="Lv J."/>
            <person name="Arendt D."/>
            <person name="Savage R."/>
            <person name="Osoegawa K."/>
            <person name="de Jong P."/>
            <person name="Grimwood J."/>
            <person name="Chapman J.A."/>
            <person name="Shapiro H."/>
            <person name="Aerts A."/>
            <person name="Otillar R.P."/>
            <person name="Terry A.Y."/>
            <person name="Boore J.L."/>
            <person name="Grigoriev I.V."/>
            <person name="Lindberg D.R."/>
            <person name="Seaver E.C."/>
            <person name="Weisblat D.A."/>
            <person name="Putnam N.H."/>
            <person name="Rokhsar D.S."/>
        </authorList>
    </citation>
    <scope>NUCLEOTIDE SEQUENCE [LARGE SCALE GENOMIC DNA]</scope>
</reference>
<sequence length="107" mass="12498">MGKVRTGVTMMFYRKTRVQMGKVRTGVTMVFYKETHLQMVNQRKYELNIEKLEASETILINLDLDVSFRVCSAGNNSYIRSWINVVDVNSDILLILSDLIMRELYQL</sequence>
<evidence type="ECO:0000313" key="1">
    <source>
        <dbReference type="EMBL" id="ESP02898.1"/>
    </source>
</evidence>
<evidence type="ECO:0000313" key="2">
    <source>
        <dbReference type="Proteomes" id="UP000030746"/>
    </source>
</evidence>
<name>V4AYX3_LOTGI</name>
<keyword evidence="2" id="KW-1185">Reference proteome</keyword>
<dbReference type="CTD" id="20237129"/>
<protein>
    <submittedName>
        <fullName evidence="1">Uncharacterized protein</fullName>
    </submittedName>
</protein>
<dbReference type="AlphaFoldDB" id="V4AYX3"/>
<dbReference type="EMBL" id="KB200129">
    <property type="protein sequence ID" value="ESP02898.1"/>
    <property type="molecule type" value="Genomic_DNA"/>
</dbReference>
<accession>V4AYX3</accession>
<dbReference type="GeneID" id="20237129"/>
<dbReference type="KEGG" id="lgi:LOTGIDRAFT_156853"/>
<dbReference type="RefSeq" id="XP_009046368.1">
    <property type="nucleotide sequence ID" value="XM_009048120.1"/>
</dbReference>
<proteinExistence type="predicted"/>
<dbReference type="Proteomes" id="UP000030746">
    <property type="component" value="Unassembled WGS sequence"/>
</dbReference>